<gene>
    <name evidence="5" type="ORF">J2Z77_005969</name>
</gene>
<evidence type="ECO:0000313" key="5">
    <source>
        <dbReference type="EMBL" id="MBP2040118.1"/>
    </source>
</evidence>
<proteinExistence type="predicted"/>
<dbReference type="InterPro" id="IPR049730">
    <property type="entry name" value="SNF2/RAD54-like_C"/>
</dbReference>
<evidence type="ECO:0000256" key="2">
    <source>
        <dbReference type="ARBA" id="ARBA00022801"/>
    </source>
</evidence>
<dbReference type="InterPro" id="IPR027417">
    <property type="entry name" value="P-loop_NTPase"/>
</dbReference>
<keyword evidence="3" id="KW-0067">ATP-binding</keyword>
<evidence type="ECO:0000259" key="4">
    <source>
        <dbReference type="Pfam" id="PF00271"/>
    </source>
</evidence>
<dbReference type="Proteomes" id="UP001519310">
    <property type="component" value="Unassembled WGS sequence"/>
</dbReference>
<feature type="domain" description="Helicase C-terminal" evidence="4">
    <location>
        <begin position="3"/>
        <end position="71"/>
    </location>
</feature>
<evidence type="ECO:0000256" key="1">
    <source>
        <dbReference type="ARBA" id="ARBA00022741"/>
    </source>
</evidence>
<dbReference type="Gene3D" id="3.40.50.300">
    <property type="entry name" value="P-loop containing nucleotide triphosphate hydrolases"/>
    <property type="match status" value="1"/>
</dbReference>
<dbReference type="InterPro" id="IPR050628">
    <property type="entry name" value="SNF2_RAD54_helicase_TF"/>
</dbReference>
<accession>A0ABS4LDB7</accession>
<dbReference type="EMBL" id="JAGGLQ010000015">
    <property type="protein sequence ID" value="MBP2040118.1"/>
    <property type="molecule type" value="Genomic_DNA"/>
</dbReference>
<reference evidence="5 6" key="1">
    <citation type="submission" date="2021-03" db="EMBL/GenBank/DDBJ databases">
        <title>Genomic Encyclopedia of Type Strains, Phase IV (KMG-IV): sequencing the most valuable type-strain genomes for metagenomic binning, comparative biology and taxonomic classification.</title>
        <authorList>
            <person name="Goeker M."/>
        </authorList>
    </citation>
    <scope>NUCLEOTIDE SEQUENCE [LARGE SCALE GENOMIC DNA]</scope>
    <source>
        <strain evidence="5 6">DSM 40526</strain>
    </source>
</reference>
<dbReference type="PANTHER" id="PTHR45626">
    <property type="entry name" value="TRANSCRIPTION TERMINATION FACTOR 2-RELATED"/>
    <property type="match status" value="1"/>
</dbReference>
<name>A0ABS4LDB7_STRAV</name>
<dbReference type="SUPFAM" id="SSF52540">
    <property type="entry name" value="P-loop containing nucleoside triphosphate hydrolases"/>
    <property type="match status" value="1"/>
</dbReference>
<organism evidence="5 6">
    <name type="scientific">Streptomyces avidinii</name>
    <dbReference type="NCBI Taxonomy" id="1895"/>
    <lineage>
        <taxon>Bacteria</taxon>
        <taxon>Bacillati</taxon>
        <taxon>Actinomycetota</taxon>
        <taxon>Actinomycetes</taxon>
        <taxon>Kitasatosporales</taxon>
        <taxon>Streptomycetaceae</taxon>
        <taxon>Streptomyces</taxon>
    </lineage>
</organism>
<sequence>MFGPISGSVPPARRQQTVDEFAAAPGHAVLVAQIEAAGVGLNMQAASVVIICEPRVKPTIENQAVARARRIVEEEQARPGTVDRQDDAVPS</sequence>
<dbReference type="InterPro" id="IPR001650">
    <property type="entry name" value="Helicase_C-like"/>
</dbReference>
<evidence type="ECO:0000313" key="6">
    <source>
        <dbReference type="Proteomes" id="UP001519310"/>
    </source>
</evidence>
<keyword evidence="1" id="KW-0547">Nucleotide-binding</keyword>
<keyword evidence="2" id="KW-0378">Hydrolase</keyword>
<keyword evidence="6" id="KW-1185">Reference proteome</keyword>
<dbReference type="GO" id="GO:0004386">
    <property type="term" value="F:helicase activity"/>
    <property type="evidence" value="ECO:0007669"/>
    <property type="project" value="UniProtKB-KW"/>
</dbReference>
<protein>
    <submittedName>
        <fullName evidence="5">SNF2 family DNA or RNA helicase</fullName>
    </submittedName>
</protein>
<comment type="caution">
    <text evidence="5">The sequence shown here is derived from an EMBL/GenBank/DDBJ whole genome shotgun (WGS) entry which is preliminary data.</text>
</comment>
<dbReference type="Pfam" id="PF00271">
    <property type="entry name" value="Helicase_C"/>
    <property type="match status" value="1"/>
</dbReference>
<dbReference type="CDD" id="cd18793">
    <property type="entry name" value="SF2_C_SNF"/>
    <property type="match status" value="1"/>
</dbReference>
<keyword evidence="5" id="KW-0347">Helicase</keyword>
<evidence type="ECO:0000256" key="3">
    <source>
        <dbReference type="ARBA" id="ARBA00022840"/>
    </source>
</evidence>